<evidence type="ECO:0000256" key="1">
    <source>
        <dbReference type="SAM" id="MobiDB-lite"/>
    </source>
</evidence>
<feature type="compositionally biased region" description="Polar residues" evidence="1">
    <location>
        <begin position="90"/>
        <end position="101"/>
    </location>
</feature>
<feature type="region of interest" description="Disordered" evidence="1">
    <location>
        <begin position="39"/>
        <end position="101"/>
    </location>
</feature>
<accession>A0A5N5GQ71</accession>
<comment type="caution">
    <text evidence="2">The sequence shown here is derived from an EMBL/GenBank/DDBJ whole genome shotgun (WGS) entry which is preliminary data.</text>
</comment>
<reference evidence="4" key="2">
    <citation type="submission" date="2019-10" db="EMBL/GenBank/DDBJ databases">
        <title>A de novo genome assembly of a pear dwarfing rootstock.</title>
        <authorList>
            <person name="Wang F."/>
            <person name="Wang J."/>
            <person name="Li S."/>
            <person name="Zhang Y."/>
            <person name="Fang M."/>
            <person name="Ma L."/>
            <person name="Zhao Y."/>
            <person name="Jiang S."/>
        </authorList>
    </citation>
    <scope>NUCLEOTIDE SEQUENCE [LARGE SCALE GENOMIC DNA]</scope>
</reference>
<gene>
    <name evidence="2" type="ORF">D8674_022619</name>
    <name evidence="3" type="ORF">D8674_038862</name>
</gene>
<dbReference type="EMBL" id="SMOL01000214">
    <property type="protein sequence ID" value="KAB2623570.1"/>
    <property type="molecule type" value="Genomic_DNA"/>
</dbReference>
<evidence type="ECO:0000313" key="2">
    <source>
        <dbReference type="EMBL" id="KAB2616031.1"/>
    </source>
</evidence>
<dbReference type="Proteomes" id="UP000327157">
    <property type="component" value="Chromosome 3"/>
</dbReference>
<feature type="compositionally biased region" description="Low complexity" evidence="1">
    <location>
        <begin position="52"/>
        <end position="73"/>
    </location>
</feature>
<evidence type="ECO:0000313" key="4">
    <source>
        <dbReference type="Proteomes" id="UP000327157"/>
    </source>
</evidence>
<protein>
    <submittedName>
        <fullName evidence="2">Uncharacterized protein</fullName>
    </submittedName>
</protein>
<name>A0A5N5GQ71_9ROSA</name>
<dbReference type="AlphaFoldDB" id="A0A5N5GQ71"/>
<proteinExistence type="predicted"/>
<evidence type="ECO:0000313" key="3">
    <source>
        <dbReference type="EMBL" id="KAB2623570.1"/>
    </source>
</evidence>
<dbReference type="OrthoDB" id="1158354at2759"/>
<dbReference type="EMBL" id="SMOL01000402">
    <property type="protein sequence ID" value="KAB2616031.1"/>
    <property type="molecule type" value="Genomic_DNA"/>
</dbReference>
<reference evidence="2 4" key="1">
    <citation type="submission" date="2019-09" db="EMBL/GenBank/DDBJ databases">
        <authorList>
            <person name="Ou C."/>
        </authorList>
    </citation>
    <scope>NUCLEOTIDE SEQUENCE [LARGE SCALE GENOMIC DNA]</scope>
    <source>
        <strain evidence="2">S2</strain>
        <tissue evidence="2">Leaf</tissue>
    </source>
</reference>
<reference evidence="2 4" key="3">
    <citation type="submission" date="2019-11" db="EMBL/GenBank/DDBJ databases">
        <title>A de novo genome assembly of a pear dwarfing rootstock.</title>
        <authorList>
            <person name="Wang F."/>
            <person name="Wang J."/>
            <person name="Li S."/>
            <person name="Zhang Y."/>
            <person name="Fang M."/>
            <person name="Ma L."/>
            <person name="Zhao Y."/>
            <person name="Jiang S."/>
        </authorList>
    </citation>
    <scope>NUCLEOTIDE SEQUENCE [LARGE SCALE GENOMIC DNA]</scope>
    <source>
        <strain evidence="2">S2</strain>
        <tissue evidence="2">Leaf</tissue>
    </source>
</reference>
<organism evidence="2 4">
    <name type="scientific">Pyrus ussuriensis x Pyrus communis</name>
    <dbReference type="NCBI Taxonomy" id="2448454"/>
    <lineage>
        <taxon>Eukaryota</taxon>
        <taxon>Viridiplantae</taxon>
        <taxon>Streptophyta</taxon>
        <taxon>Embryophyta</taxon>
        <taxon>Tracheophyta</taxon>
        <taxon>Spermatophyta</taxon>
        <taxon>Magnoliopsida</taxon>
        <taxon>eudicotyledons</taxon>
        <taxon>Gunneridae</taxon>
        <taxon>Pentapetalae</taxon>
        <taxon>rosids</taxon>
        <taxon>fabids</taxon>
        <taxon>Rosales</taxon>
        <taxon>Rosaceae</taxon>
        <taxon>Amygdaloideae</taxon>
        <taxon>Maleae</taxon>
        <taxon>Pyrus</taxon>
    </lineage>
</organism>
<keyword evidence="4" id="KW-1185">Reference proteome</keyword>
<sequence>MALVINSFMPKTMLQMPINSKPCRLENKIVIIRCAATPRRRELSRGNPPQTNRVLRSSNRSLRSDQVSLSSSLNGVDEKTNGGNVIADEVNNTTKTTDATD</sequence>